<reference evidence="5 6" key="1">
    <citation type="submission" date="2016-02" db="EMBL/GenBank/DDBJ databases">
        <authorList>
            <consortium name="Pathogen Informatics"/>
        </authorList>
    </citation>
    <scope>NUCLEOTIDE SEQUENCE [LARGE SCALE GENOMIC DNA]</scope>
    <source>
        <strain evidence="2">LSS32</strain>
        <strain evidence="3 5">LSS52</strain>
        <strain evidence="4 6">LSS64</strain>
    </source>
</reference>
<dbReference type="EMBL" id="FIHA01000040">
    <property type="protein sequence ID" value="CYV04235.1"/>
    <property type="molecule type" value="Genomic_DNA"/>
</dbReference>
<organism evidence="3 5">
    <name type="scientific">Streptococcus suis</name>
    <dbReference type="NCBI Taxonomy" id="1307"/>
    <lineage>
        <taxon>Bacteria</taxon>
        <taxon>Bacillati</taxon>
        <taxon>Bacillota</taxon>
        <taxon>Bacilli</taxon>
        <taxon>Lactobacillales</taxon>
        <taxon>Streptococcaceae</taxon>
        <taxon>Streptococcus</taxon>
    </lineage>
</organism>
<dbReference type="Proteomes" id="UP000072794">
    <property type="component" value="Unassembled WGS sequence"/>
</dbReference>
<proteinExistence type="predicted"/>
<evidence type="ECO:0000313" key="2">
    <source>
        <dbReference type="EMBL" id="CYU75996.1"/>
    </source>
</evidence>
<dbReference type="SUPFAM" id="SSF53098">
    <property type="entry name" value="Ribonuclease H-like"/>
    <property type="match status" value="1"/>
</dbReference>
<feature type="domain" description="Transposase IS4-like" evidence="1">
    <location>
        <begin position="228"/>
        <end position="496"/>
    </location>
</feature>
<protein>
    <submittedName>
        <fullName evidence="3">Transposase</fullName>
    </submittedName>
</protein>
<accession>A0A116LPQ6</accession>
<dbReference type="Pfam" id="PF01609">
    <property type="entry name" value="DDE_Tnp_1"/>
    <property type="match status" value="1"/>
</dbReference>
<evidence type="ECO:0000313" key="3">
    <source>
        <dbReference type="EMBL" id="CYV04235.1"/>
    </source>
</evidence>
<dbReference type="GO" id="GO:0006313">
    <property type="term" value="P:DNA transposition"/>
    <property type="evidence" value="ECO:0007669"/>
    <property type="project" value="InterPro"/>
</dbReference>
<dbReference type="GO" id="GO:0003677">
    <property type="term" value="F:DNA binding"/>
    <property type="evidence" value="ECO:0007669"/>
    <property type="project" value="InterPro"/>
</dbReference>
<dbReference type="EMBL" id="FIHM01000007">
    <property type="protein sequence ID" value="CYV21897.1"/>
    <property type="molecule type" value="Genomic_DNA"/>
</dbReference>
<evidence type="ECO:0000313" key="4">
    <source>
        <dbReference type="EMBL" id="CYV21897.1"/>
    </source>
</evidence>
<sequence>MAFIKTTTNKEGRTHVYLVEGYRKDGKVKQRILKKYGLLDELEKDDPAILDRLKQEAKQGILTDKKTLTVDYDLLAPMYEPDKSYGWMVLDGLFEELELSHFLKSRPHKADYDLVQVLKLLVFQRILHPNSKLATYASQGDLFGDWSVSRNAIYRSLDLLNSLKEDLQLHLHKEVSRLTKREARLVFYDVTNYYFETDIPDSEEVSESGTILKEGLRRRGPSKEHRPKPIVQLGLFMDTNGIPISYKLFRGNQTDPVTYLPAVEEVKKQFGIERIVVVADKAMNSQNNVSAMEKQGDGWIFSQKHRGKRGAPKDIQEKILEESGWQFNQEITFAKKSYIRERKLGTKKDSPTVREKVLMTWSKKYEDRERIRREGALDYANKLTDAELFRQTSKKGGKKYLELSYLDKETGEVKPFSPLIRIDQEQVEFDAQFDGVHVLVTSETEMSDEAMLASYKELSKIEDCFRVTKMELESRPVYVWTEEHIQAHFLTCFIALVHLRLLQHQIDWKMSPERITSALNSAKATRLRDDYYRLQENSDMQELNKLLGFDWTNGIVKFETLKKYGKRPYTTKK</sequence>
<dbReference type="Proteomes" id="UP000072618">
    <property type="component" value="Unassembled WGS sequence"/>
</dbReference>
<dbReference type="EMBL" id="FIGJ01000015">
    <property type="protein sequence ID" value="CYU75996.1"/>
    <property type="molecule type" value="Genomic_DNA"/>
</dbReference>
<dbReference type="PANTHER" id="PTHR34614:SF2">
    <property type="entry name" value="TRANSPOSASE IS4-LIKE DOMAIN-CONTAINING PROTEIN"/>
    <property type="match status" value="1"/>
</dbReference>
<evidence type="ECO:0000313" key="6">
    <source>
        <dbReference type="Proteomes" id="UP000074850"/>
    </source>
</evidence>
<dbReference type="InterPro" id="IPR012337">
    <property type="entry name" value="RNaseH-like_sf"/>
</dbReference>
<dbReference type="RefSeq" id="WP_024376677.1">
    <property type="nucleotide sequence ID" value="NZ_CEDY01000044.1"/>
</dbReference>
<dbReference type="InterPro" id="IPR047654">
    <property type="entry name" value="IS1634_transpos"/>
</dbReference>
<gene>
    <name evidence="2" type="ORF">ERS132394_01349</name>
    <name evidence="3" type="ORF">ERS132414_01774</name>
    <name evidence="4" type="ORF">ERS132426_00592</name>
</gene>
<evidence type="ECO:0000313" key="5">
    <source>
        <dbReference type="Proteomes" id="UP000072794"/>
    </source>
</evidence>
<dbReference type="NCBIfam" id="NF033559">
    <property type="entry name" value="transpos_IS1634"/>
    <property type="match status" value="1"/>
</dbReference>
<dbReference type="InterPro" id="IPR002559">
    <property type="entry name" value="Transposase_11"/>
</dbReference>
<dbReference type="PANTHER" id="PTHR34614">
    <property type="match status" value="1"/>
</dbReference>
<dbReference type="GO" id="GO:0004803">
    <property type="term" value="F:transposase activity"/>
    <property type="evidence" value="ECO:0007669"/>
    <property type="project" value="InterPro"/>
</dbReference>
<dbReference type="Proteomes" id="UP000074850">
    <property type="component" value="Unassembled WGS sequence"/>
</dbReference>
<dbReference type="AlphaFoldDB" id="A0A116LPQ6"/>
<name>A0A116LPQ6_STRSU</name>
<evidence type="ECO:0000259" key="1">
    <source>
        <dbReference type="Pfam" id="PF01609"/>
    </source>
</evidence>